<keyword evidence="3" id="KW-1185">Reference proteome</keyword>
<feature type="compositionally biased region" description="Basic and acidic residues" evidence="1">
    <location>
        <begin position="1"/>
        <end position="12"/>
    </location>
</feature>
<evidence type="ECO:0000313" key="2">
    <source>
        <dbReference type="EMBL" id="NIJ06457.1"/>
    </source>
</evidence>
<organism evidence="2 3">
    <name type="scientific">Sphingomonas vulcanisoli</name>
    <dbReference type="NCBI Taxonomy" id="1658060"/>
    <lineage>
        <taxon>Bacteria</taxon>
        <taxon>Pseudomonadati</taxon>
        <taxon>Pseudomonadota</taxon>
        <taxon>Alphaproteobacteria</taxon>
        <taxon>Sphingomonadales</taxon>
        <taxon>Sphingomonadaceae</taxon>
        <taxon>Sphingomonas</taxon>
    </lineage>
</organism>
<accession>A0ABX0TLR5</accession>
<proteinExistence type="predicted"/>
<dbReference type="RefSeq" id="WP_167070926.1">
    <property type="nucleotide sequence ID" value="NZ_JAAOZC010000001.1"/>
</dbReference>
<evidence type="ECO:0000313" key="3">
    <source>
        <dbReference type="Proteomes" id="UP000727456"/>
    </source>
</evidence>
<gene>
    <name evidence="2" type="ORF">FHS31_000039</name>
</gene>
<sequence length="71" mass="6658">MTQDVGGRDNRGEPAGAKPNGEATGSGSGAGRGGAPEDIDADSAGGSGADLMPRAGDPPASKGDAPSHGGR</sequence>
<comment type="caution">
    <text evidence="2">The sequence shown here is derived from an EMBL/GenBank/DDBJ whole genome shotgun (WGS) entry which is preliminary data.</text>
</comment>
<feature type="region of interest" description="Disordered" evidence="1">
    <location>
        <begin position="1"/>
        <end position="71"/>
    </location>
</feature>
<evidence type="ECO:0000256" key="1">
    <source>
        <dbReference type="SAM" id="MobiDB-lite"/>
    </source>
</evidence>
<dbReference type="EMBL" id="JAAOZC010000001">
    <property type="protein sequence ID" value="NIJ06457.1"/>
    <property type="molecule type" value="Genomic_DNA"/>
</dbReference>
<dbReference type="Proteomes" id="UP000727456">
    <property type="component" value="Unassembled WGS sequence"/>
</dbReference>
<name>A0ABX0TLR5_9SPHN</name>
<reference evidence="2 3" key="1">
    <citation type="submission" date="2020-03" db="EMBL/GenBank/DDBJ databases">
        <title>Genomic Encyclopedia of Type Strains, Phase III (KMG-III): the genomes of soil and plant-associated and newly described type strains.</title>
        <authorList>
            <person name="Whitman W."/>
        </authorList>
    </citation>
    <scope>NUCLEOTIDE SEQUENCE [LARGE SCALE GENOMIC DNA]</scope>
    <source>
        <strain evidence="2 3">CECT 8804</strain>
    </source>
</reference>
<protein>
    <submittedName>
        <fullName evidence="2">Uncharacterized protein</fullName>
    </submittedName>
</protein>
<feature type="compositionally biased region" description="Gly residues" evidence="1">
    <location>
        <begin position="24"/>
        <end position="34"/>
    </location>
</feature>